<feature type="compositionally biased region" description="Basic residues" evidence="1">
    <location>
        <begin position="317"/>
        <end position="326"/>
    </location>
</feature>
<reference evidence="2 3" key="1">
    <citation type="submission" date="2023-02" db="EMBL/GenBank/DDBJ databases">
        <title>Genome sequence of Mucilaginibacter jinjuensis strain KACC 16571.</title>
        <authorList>
            <person name="Kim S."/>
            <person name="Heo J."/>
            <person name="Kwon S.-W."/>
        </authorList>
    </citation>
    <scope>NUCLEOTIDE SEQUENCE [LARGE SCALE GENOMIC DNA]</scope>
    <source>
        <strain evidence="2 3">KACC 16571</strain>
    </source>
</reference>
<evidence type="ECO:0000313" key="3">
    <source>
        <dbReference type="Proteomes" id="UP001216139"/>
    </source>
</evidence>
<dbReference type="RefSeq" id="WP_273629875.1">
    <property type="nucleotide sequence ID" value="NZ_CP117167.1"/>
</dbReference>
<protein>
    <submittedName>
        <fullName evidence="2">Uncharacterized protein</fullName>
    </submittedName>
</protein>
<evidence type="ECO:0000256" key="1">
    <source>
        <dbReference type="SAM" id="MobiDB-lite"/>
    </source>
</evidence>
<feature type="region of interest" description="Disordered" evidence="1">
    <location>
        <begin position="102"/>
        <end position="254"/>
    </location>
</feature>
<dbReference type="Proteomes" id="UP001216139">
    <property type="component" value="Chromosome"/>
</dbReference>
<accession>A0ABY7T5P5</accession>
<feature type="region of interest" description="Disordered" evidence="1">
    <location>
        <begin position="269"/>
        <end position="326"/>
    </location>
</feature>
<evidence type="ECO:0000313" key="2">
    <source>
        <dbReference type="EMBL" id="WCT11686.1"/>
    </source>
</evidence>
<feature type="compositionally biased region" description="Basic and acidic residues" evidence="1">
    <location>
        <begin position="153"/>
        <end position="167"/>
    </location>
</feature>
<keyword evidence="3" id="KW-1185">Reference proteome</keyword>
<feature type="compositionally biased region" description="Basic and acidic residues" evidence="1">
    <location>
        <begin position="299"/>
        <end position="308"/>
    </location>
</feature>
<dbReference type="EMBL" id="CP117167">
    <property type="protein sequence ID" value="WCT11686.1"/>
    <property type="molecule type" value="Genomic_DNA"/>
</dbReference>
<gene>
    <name evidence="2" type="ORF">PQO05_23430</name>
</gene>
<name>A0ABY7T5P5_9SPHI</name>
<proteinExistence type="predicted"/>
<sequence>MSFEEFFKKKKINLTTLQQAEGTLFAEFKEHFELMGEKSFDHTKKYWFNKLRRQFPVPVEVKTEKVVIENPLAEQTITETLTEPVIEEKPKVGFTPRFKAGATAVKPTEPVEKPTPEISEENTNTDKSATIAKPGFTPRFKAGVTAKTQEPATEPKAEDAKPAEEPPKTTPPAKVGFTPRFKAGVTKPVTEIPVEEPKVEEEKPVEPAPPAKVGFTPRFKAGVTKPATEAPAEQPKVEEEKVEQSAPSTKVGFTPRFKAGVTKAVPTVDTPIKQPKAEDIDVPSKETQQTEGVAIIPPIEEKAEEKPEATTPPKIGFKPRFKPPQQ</sequence>
<feature type="compositionally biased region" description="Basic and acidic residues" evidence="1">
    <location>
        <begin position="275"/>
        <end position="284"/>
    </location>
</feature>
<feature type="compositionally biased region" description="Basic and acidic residues" evidence="1">
    <location>
        <begin position="195"/>
        <end position="205"/>
    </location>
</feature>
<organism evidence="2 3">
    <name type="scientific">Mucilaginibacter jinjuensis</name>
    <dbReference type="NCBI Taxonomy" id="1176721"/>
    <lineage>
        <taxon>Bacteria</taxon>
        <taxon>Pseudomonadati</taxon>
        <taxon>Bacteroidota</taxon>
        <taxon>Sphingobacteriia</taxon>
        <taxon>Sphingobacteriales</taxon>
        <taxon>Sphingobacteriaceae</taxon>
        <taxon>Mucilaginibacter</taxon>
    </lineage>
</organism>